<dbReference type="Gene3D" id="1.20.950.20">
    <property type="entry name" value="Transmembrane di-heme cytochromes, Chain C"/>
    <property type="match status" value="1"/>
</dbReference>
<dbReference type="SUPFAM" id="SSF81342">
    <property type="entry name" value="Transmembrane di-heme cytochromes"/>
    <property type="match status" value="1"/>
</dbReference>
<dbReference type="PANTHER" id="PTHR30529">
    <property type="entry name" value="CYTOCHROME B561"/>
    <property type="match status" value="1"/>
</dbReference>
<organism evidence="15 16">
    <name type="scientific">Nguyenibacter vanlangensis</name>
    <dbReference type="NCBI Taxonomy" id="1216886"/>
    <lineage>
        <taxon>Bacteria</taxon>
        <taxon>Pseudomonadati</taxon>
        <taxon>Pseudomonadota</taxon>
        <taxon>Alphaproteobacteria</taxon>
        <taxon>Acetobacterales</taxon>
        <taxon>Acetobacteraceae</taxon>
        <taxon>Nguyenibacter</taxon>
    </lineage>
</organism>
<feature type="transmembrane region" description="Helical" evidence="13">
    <location>
        <begin position="158"/>
        <end position="181"/>
    </location>
</feature>
<dbReference type="Proteomes" id="UP001449795">
    <property type="component" value="Chromosome"/>
</dbReference>
<name>A0ABZ3CZJ9_9PROT</name>
<comment type="similarity">
    <text evidence="12">Belongs to the cytochrome b561 family.</text>
</comment>
<keyword evidence="16" id="KW-1185">Reference proteome</keyword>
<keyword evidence="5" id="KW-0349">Heme</keyword>
<evidence type="ECO:0000256" key="4">
    <source>
        <dbReference type="ARBA" id="ARBA00022475"/>
    </source>
</evidence>
<evidence type="ECO:0000256" key="6">
    <source>
        <dbReference type="ARBA" id="ARBA00022692"/>
    </source>
</evidence>
<dbReference type="InterPro" id="IPR052168">
    <property type="entry name" value="Cytochrome_b561_oxidase"/>
</dbReference>
<evidence type="ECO:0000256" key="1">
    <source>
        <dbReference type="ARBA" id="ARBA00001970"/>
    </source>
</evidence>
<evidence type="ECO:0000256" key="5">
    <source>
        <dbReference type="ARBA" id="ARBA00022617"/>
    </source>
</evidence>
<evidence type="ECO:0000256" key="13">
    <source>
        <dbReference type="SAM" id="Phobius"/>
    </source>
</evidence>
<comment type="cofactor">
    <cofactor evidence="1">
        <name>heme b</name>
        <dbReference type="ChEBI" id="CHEBI:60344"/>
    </cofactor>
</comment>
<keyword evidence="7" id="KW-0479">Metal-binding</keyword>
<evidence type="ECO:0000313" key="16">
    <source>
        <dbReference type="Proteomes" id="UP001449795"/>
    </source>
</evidence>
<dbReference type="InterPro" id="IPR016174">
    <property type="entry name" value="Di-haem_cyt_TM"/>
</dbReference>
<dbReference type="EMBL" id="CP152276">
    <property type="protein sequence ID" value="XAE40922.1"/>
    <property type="molecule type" value="Genomic_DNA"/>
</dbReference>
<comment type="subcellular location">
    <subcellularLocation>
        <location evidence="2">Cell membrane</location>
        <topology evidence="2">Multi-pass membrane protein</topology>
    </subcellularLocation>
</comment>
<evidence type="ECO:0000259" key="14">
    <source>
        <dbReference type="Pfam" id="PF01292"/>
    </source>
</evidence>
<accession>A0ABZ3CZJ9</accession>
<keyword evidence="11 13" id="KW-0472">Membrane</keyword>
<dbReference type="InterPro" id="IPR011577">
    <property type="entry name" value="Cyt_b561_bac/Ni-Hgenase"/>
</dbReference>
<keyword evidence="6 13" id="KW-0812">Transmembrane</keyword>
<feature type="transmembrane region" description="Helical" evidence="13">
    <location>
        <begin position="125"/>
        <end position="146"/>
    </location>
</feature>
<dbReference type="PANTHER" id="PTHR30529:SF1">
    <property type="entry name" value="CYTOCHROME B561 HOMOLOG 2"/>
    <property type="match status" value="1"/>
</dbReference>
<evidence type="ECO:0000256" key="11">
    <source>
        <dbReference type="ARBA" id="ARBA00023136"/>
    </source>
</evidence>
<evidence type="ECO:0000256" key="8">
    <source>
        <dbReference type="ARBA" id="ARBA00022982"/>
    </source>
</evidence>
<evidence type="ECO:0000313" key="15">
    <source>
        <dbReference type="EMBL" id="XAE40922.1"/>
    </source>
</evidence>
<keyword evidence="8" id="KW-0249">Electron transport</keyword>
<feature type="transmembrane region" description="Helical" evidence="13">
    <location>
        <begin position="25"/>
        <end position="43"/>
    </location>
</feature>
<keyword evidence="9 13" id="KW-1133">Transmembrane helix</keyword>
<feature type="domain" description="Cytochrome b561 bacterial/Ni-hydrogenase" evidence="14">
    <location>
        <begin position="18"/>
        <end position="190"/>
    </location>
</feature>
<evidence type="ECO:0000256" key="7">
    <source>
        <dbReference type="ARBA" id="ARBA00022723"/>
    </source>
</evidence>
<keyword evidence="3" id="KW-0813">Transport</keyword>
<dbReference type="RefSeq" id="WP_342626951.1">
    <property type="nucleotide sequence ID" value="NZ_CP152276.1"/>
</dbReference>
<protein>
    <submittedName>
        <fullName evidence="15">Cytochrome b/b6 domain-containing protein</fullName>
    </submittedName>
</protein>
<proteinExistence type="inferred from homology"/>
<feature type="transmembrane region" description="Helical" evidence="13">
    <location>
        <begin position="96"/>
        <end position="118"/>
    </location>
</feature>
<sequence>MSGFEVIDAVRAPTAPVRYGAETRWLHWSCAVLILAQFVLGELMHRVPHAWHGPIVSVHLSLGVLLAALFVTRVAWRLTGGRAIRFAAGPAPGARLAPLAHGGLYVLLGGVIALGYLARWSAGQPVVAFGVPIASPFALPFALMSPVAHQRLGSLHGWLAWVIIIAALGHAAAALYHALVLRDGVLRRMWR</sequence>
<reference evidence="15 16" key="1">
    <citation type="submission" date="2024-04" db="EMBL/GenBank/DDBJ databases">
        <title>Complete genome sequence of Nguyenibacter vanlangesis HBCM-1154, a strain capable of nitrogen fixation, IAA production, and phosphorus solubilization isolated from sugarcane soil.</title>
        <authorList>
            <person name="MY HANH P."/>
        </authorList>
    </citation>
    <scope>NUCLEOTIDE SEQUENCE [LARGE SCALE GENOMIC DNA]</scope>
    <source>
        <strain evidence="15 16">HBCM 1154</strain>
    </source>
</reference>
<evidence type="ECO:0000256" key="9">
    <source>
        <dbReference type="ARBA" id="ARBA00022989"/>
    </source>
</evidence>
<feature type="transmembrane region" description="Helical" evidence="13">
    <location>
        <begin position="55"/>
        <end position="76"/>
    </location>
</feature>
<dbReference type="Pfam" id="PF01292">
    <property type="entry name" value="Ni_hydr_CYTB"/>
    <property type="match status" value="1"/>
</dbReference>
<evidence type="ECO:0000256" key="10">
    <source>
        <dbReference type="ARBA" id="ARBA00023004"/>
    </source>
</evidence>
<keyword evidence="4" id="KW-1003">Cell membrane</keyword>
<evidence type="ECO:0000256" key="12">
    <source>
        <dbReference type="ARBA" id="ARBA00037975"/>
    </source>
</evidence>
<evidence type="ECO:0000256" key="3">
    <source>
        <dbReference type="ARBA" id="ARBA00022448"/>
    </source>
</evidence>
<gene>
    <name evidence="15" type="ORF">AAC691_11260</name>
</gene>
<evidence type="ECO:0000256" key="2">
    <source>
        <dbReference type="ARBA" id="ARBA00004651"/>
    </source>
</evidence>
<keyword evidence="10" id="KW-0408">Iron</keyword>